<evidence type="ECO:0000256" key="2">
    <source>
        <dbReference type="ARBA" id="ARBA00022737"/>
    </source>
</evidence>
<dbReference type="EMBL" id="JTDE01022160">
    <property type="protein sequence ID" value="KAF7231996.1"/>
    <property type="molecule type" value="Genomic_DNA"/>
</dbReference>
<dbReference type="OrthoDB" id="410307at2759"/>
<dbReference type="Proteomes" id="UP000822476">
    <property type="component" value="Unassembled WGS sequence"/>
</dbReference>
<dbReference type="InterPro" id="IPR045877">
    <property type="entry name" value="ZFP36-like"/>
</dbReference>
<sequence length="374" mass="42118">MYDGREGSIDYKSSESRENIDYSPTALSWLPKNLLNSPTVEKHPAAVTDLLINDEPTGSACTPSQAIVTGFNLSNRGMKLTTQSGAHIVILDPYVAEQLVLTPIRAQLIACARSWTREVQDQLGLSELIQARNSLSCVYEEYLDVFGQLPGTISKGKSYYLDYAFNGVDDEAEKQNLLETMQLAQRCMTELLHQEPNSTPRIRNSTNPLVCVSERPDNSIIPNYPPTNDNITFGEHAADSLEDRVKRKKRPPLQSVTPVNSIKPHKSNRPMKTEDMLFNVRYKTQPCRHYEQSGGFCLAGEDCHFAHGIAELRDPQNHPKFRTRVCRNFTENGSCNFGTRCFFRHVKEQNSTDNGKQVVPVEVHQSTINDNNLD</sequence>
<dbReference type="Pfam" id="PF00642">
    <property type="entry name" value="zf-CCCH"/>
    <property type="match status" value="2"/>
</dbReference>
<dbReference type="InterPro" id="IPR036855">
    <property type="entry name" value="Znf_CCCH_sf"/>
</dbReference>
<comment type="caution">
    <text evidence="8">The sequence shown here is derived from an EMBL/GenBank/DDBJ whole genome shotgun (WGS) entry which is preliminary data.</text>
</comment>
<organism evidence="8 9">
    <name type="scientific">Paragonimus skrjabini miyazakii</name>
    <dbReference type="NCBI Taxonomy" id="59628"/>
    <lineage>
        <taxon>Eukaryota</taxon>
        <taxon>Metazoa</taxon>
        <taxon>Spiralia</taxon>
        <taxon>Lophotrochozoa</taxon>
        <taxon>Platyhelminthes</taxon>
        <taxon>Trematoda</taxon>
        <taxon>Digenea</taxon>
        <taxon>Plagiorchiida</taxon>
        <taxon>Troglotremata</taxon>
        <taxon>Troglotrematidae</taxon>
        <taxon>Paragonimus</taxon>
    </lineage>
</organism>
<evidence type="ECO:0000256" key="6">
    <source>
        <dbReference type="SAM" id="MobiDB-lite"/>
    </source>
</evidence>
<dbReference type="AlphaFoldDB" id="A0A8S9Y8B1"/>
<evidence type="ECO:0000256" key="4">
    <source>
        <dbReference type="ARBA" id="ARBA00022833"/>
    </source>
</evidence>
<evidence type="ECO:0000256" key="3">
    <source>
        <dbReference type="ARBA" id="ARBA00022771"/>
    </source>
</evidence>
<keyword evidence="3 5" id="KW-0863">Zinc-finger</keyword>
<name>A0A8S9Y8B1_9TREM</name>
<dbReference type="Gene3D" id="4.10.1000.10">
    <property type="entry name" value="Zinc finger, CCCH-type"/>
    <property type="match status" value="2"/>
</dbReference>
<protein>
    <recommendedName>
        <fullName evidence="7">C3H1-type domain-containing protein</fullName>
    </recommendedName>
</protein>
<accession>A0A8S9Y8B1</accession>
<evidence type="ECO:0000313" key="9">
    <source>
        <dbReference type="Proteomes" id="UP000822476"/>
    </source>
</evidence>
<keyword evidence="4 5" id="KW-0862">Zinc</keyword>
<feature type="zinc finger region" description="C3H1-type" evidence="5">
    <location>
        <begin position="281"/>
        <end position="310"/>
    </location>
</feature>
<gene>
    <name evidence="8" type="ORF">EG68_10452</name>
</gene>
<dbReference type="SUPFAM" id="SSF90229">
    <property type="entry name" value="CCCH zinc finger"/>
    <property type="match status" value="2"/>
</dbReference>
<evidence type="ECO:0000256" key="1">
    <source>
        <dbReference type="ARBA" id="ARBA00022723"/>
    </source>
</evidence>
<keyword evidence="1 5" id="KW-0479">Metal-binding</keyword>
<evidence type="ECO:0000256" key="5">
    <source>
        <dbReference type="PROSITE-ProRule" id="PRU00723"/>
    </source>
</evidence>
<dbReference type="InterPro" id="IPR000571">
    <property type="entry name" value="Znf_CCCH"/>
</dbReference>
<evidence type="ECO:0000259" key="7">
    <source>
        <dbReference type="PROSITE" id="PS50103"/>
    </source>
</evidence>
<evidence type="ECO:0000313" key="8">
    <source>
        <dbReference type="EMBL" id="KAF7231996.1"/>
    </source>
</evidence>
<feature type="domain" description="C3H1-type" evidence="7">
    <location>
        <begin position="320"/>
        <end position="348"/>
    </location>
</feature>
<dbReference type="PANTHER" id="PTHR12547">
    <property type="entry name" value="CCCH ZINC FINGER/TIS11-RELATED"/>
    <property type="match status" value="1"/>
</dbReference>
<dbReference type="PROSITE" id="PS50103">
    <property type="entry name" value="ZF_C3H1"/>
    <property type="match status" value="2"/>
</dbReference>
<dbReference type="GO" id="GO:0003729">
    <property type="term" value="F:mRNA binding"/>
    <property type="evidence" value="ECO:0007669"/>
    <property type="project" value="InterPro"/>
</dbReference>
<keyword evidence="9" id="KW-1185">Reference proteome</keyword>
<reference evidence="8" key="1">
    <citation type="submission" date="2019-07" db="EMBL/GenBank/DDBJ databases">
        <title>Annotation for the trematode Paragonimus miyazaki's.</title>
        <authorList>
            <person name="Choi Y.-J."/>
        </authorList>
    </citation>
    <scope>NUCLEOTIDE SEQUENCE</scope>
    <source>
        <strain evidence="8">Japan</strain>
    </source>
</reference>
<feature type="zinc finger region" description="C3H1-type" evidence="5">
    <location>
        <begin position="320"/>
        <end position="348"/>
    </location>
</feature>
<dbReference type="GO" id="GO:0008270">
    <property type="term" value="F:zinc ion binding"/>
    <property type="evidence" value="ECO:0007669"/>
    <property type="project" value="UniProtKB-KW"/>
</dbReference>
<proteinExistence type="predicted"/>
<dbReference type="SMART" id="SM00356">
    <property type="entry name" value="ZnF_C3H1"/>
    <property type="match status" value="2"/>
</dbReference>
<keyword evidence="2" id="KW-0677">Repeat</keyword>
<feature type="region of interest" description="Disordered" evidence="6">
    <location>
        <begin position="245"/>
        <end position="270"/>
    </location>
</feature>
<feature type="domain" description="C3H1-type" evidence="7">
    <location>
        <begin position="281"/>
        <end position="310"/>
    </location>
</feature>